<evidence type="ECO:0000256" key="1">
    <source>
        <dbReference type="SAM" id="MobiDB-lite"/>
    </source>
</evidence>
<evidence type="ECO:0000256" key="2">
    <source>
        <dbReference type="SAM" id="SignalP"/>
    </source>
</evidence>
<accession>A0A8H7ZDX8</accession>
<feature type="compositionally biased region" description="Basic and acidic residues" evidence="1">
    <location>
        <begin position="1100"/>
        <end position="1120"/>
    </location>
</feature>
<feature type="compositionally biased region" description="Basic residues" evidence="1">
    <location>
        <begin position="527"/>
        <end position="538"/>
    </location>
</feature>
<feature type="compositionally biased region" description="Acidic residues" evidence="1">
    <location>
        <begin position="105"/>
        <end position="117"/>
    </location>
</feature>
<feature type="compositionally biased region" description="Basic and acidic residues" evidence="1">
    <location>
        <begin position="1336"/>
        <end position="1377"/>
    </location>
</feature>
<feature type="compositionally biased region" description="Low complexity" evidence="1">
    <location>
        <begin position="617"/>
        <end position="631"/>
    </location>
</feature>
<feature type="region of interest" description="Disordered" evidence="1">
    <location>
        <begin position="1403"/>
        <end position="1423"/>
    </location>
</feature>
<name>A0A8H7ZDX8_9ASCO</name>
<feature type="region of interest" description="Disordered" evidence="1">
    <location>
        <begin position="61"/>
        <end position="129"/>
    </location>
</feature>
<feature type="compositionally biased region" description="Polar residues" evidence="1">
    <location>
        <begin position="190"/>
        <end position="206"/>
    </location>
</feature>
<feature type="chain" id="PRO_5034576378" evidence="2">
    <location>
        <begin position="18"/>
        <end position="1433"/>
    </location>
</feature>
<feature type="region of interest" description="Disordered" evidence="1">
    <location>
        <begin position="300"/>
        <end position="350"/>
    </location>
</feature>
<comment type="caution">
    <text evidence="3">The sequence shown here is derived from an EMBL/GenBank/DDBJ whole genome shotgun (WGS) entry which is preliminary data.</text>
</comment>
<gene>
    <name evidence="3" type="ORF">I9W82_002057</name>
</gene>
<feature type="compositionally biased region" description="Polar residues" evidence="1">
    <location>
        <begin position="61"/>
        <end position="70"/>
    </location>
</feature>
<protein>
    <submittedName>
        <fullName evidence="3">Uncharacterized protein</fullName>
    </submittedName>
</protein>
<feature type="compositionally biased region" description="Polar residues" evidence="1">
    <location>
        <begin position="463"/>
        <end position="473"/>
    </location>
</feature>
<feature type="region of interest" description="Disordered" evidence="1">
    <location>
        <begin position="165"/>
        <end position="209"/>
    </location>
</feature>
<feature type="compositionally biased region" description="Basic and acidic residues" evidence="1">
    <location>
        <begin position="1128"/>
        <end position="1172"/>
    </location>
</feature>
<feature type="compositionally biased region" description="Polar residues" evidence="1">
    <location>
        <begin position="540"/>
        <end position="553"/>
    </location>
</feature>
<dbReference type="OrthoDB" id="4019261at2759"/>
<feature type="region of interest" description="Disordered" evidence="1">
    <location>
        <begin position="1312"/>
        <end position="1377"/>
    </location>
</feature>
<feature type="compositionally biased region" description="Acidic residues" evidence="1">
    <location>
        <begin position="260"/>
        <end position="272"/>
    </location>
</feature>
<keyword evidence="2" id="KW-0732">Signal</keyword>
<dbReference type="GeneID" id="93650686"/>
<evidence type="ECO:0000313" key="3">
    <source>
        <dbReference type="EMBL" id="KAG5420177.1"/>
    </source>
</evidence>
<proteinExistence type="predicted"/>
<dbReference type="Proteomes" id="UP000669133">
    <property type="component" value="Unassembled WGS sequence"/>
</dbReference>
<feature type="compositionally biased region" description="Basic and acidic residues" evidence="1">
    <location>
        <begin position="569"/>
        <end position="610"/>
    </location>
</feature>
<feature type="compositionally biased region" description="Acidic residues" evidence="1">
    <location>
        <begin position="558"/>
        <end position="568"/>
    </location>
</feature>
<feature type="region of interest" description="Disordered" evidence="1">
    <location>
        <begin position="365"/>
        <end position="636"/>
    </location>
</feature>
<feature type="compositionally biased region" description="Basic and acidic residues" evidence="1">
    <location>
        <begin position="1315"/>
        <end position="1324"/>
    </location>
</feature>
<organism evidence="3 4">
    <name type="scientific">Candida metapsilosis</name>
    <dbReference type="NCBI Taxonomy" id="273372"/>
    <lineage>
        <taxon>Eukaryota</taxon>
        <taxon>Fungi</taxon>
        <taxon>Dikarya</taxon>
        <taxon>Ascomycota</taxon>
        <taxon>Saccharomycotina</taxon>
        <taxon>Pichiomycetes</taxon>
        <taxon>Debaryomycetaceae</taxon>
        <taxon>Candida/Lodderomyces clade</taxon>
        <taxon>Candida</taxon>
    </lineage>
</organism>
<evidence type="ECO:0000313" key="4">
    <source>
        <dbReference type="Proteomes" id="UP000669133"/>
    </source>
</evidence>
<dbReference type="EMBL" id="JAEOAQ010000002">
    <property type="protein sequence ID" value="KAG5420177.1"/>
    <property type="molecule type" value="Genomic_DNA"/>
</dbReference>
<feature type="compositionally biased region" description="Basic and acidic residues" evidence="1">
    <location>
        <begin position="324"/>
        <end position="339"/>
    </location>
</feature>
<keyword evidence="4" id="KW-1185">Reference proteome</keyword>
<feature type="compositionally biased region" description="Polar residues" evidence="1">
    <location>
        <begin position="78"/>
        <end position="95"/>
    </location>
</feature>
<feature type="region of interest" description="Disordered" evidence="1">
    <location>
        <begin position="1051"/>
        <end position="1172"/>
    </location>
</feature>
<feature type="region of interest" description="Disordered" evidence="1">
    <location>
        <begin position="252"/>
        <end position="273"/>
    </location>
</feature>
<feature type="compositionally biased region" description="Polar residues" evidence="1">
    <location>
        <begin position="431"/>
        <end position="440"/>
    </location>
</feature>
<feature type="compositionally biased region" description="Basic and acidic residues" evidence="1">
    <location>
        <begin position="300"/>
        <end position="315"/>
    </location>
</feature>
<feature type="compositionally biased region" description="Acidic residues" evidence="1">
    <location>
        <begin position="475"/>
        <end position="489"/>
    </location>
</feature>
<sequence>MKVHKALLLSTTVAAIAVNNDFARNDTNSIDASGSDKMKIKHSLAFPIFKFKLKLPFQNTSPSSLPNGQIGSVEENNKPPSTEWTFNPDGSQAPVQQEDVKEDVKPEDDCDGSDQEDAAQPSSVPSKGFGDMFMEMMNVGKDLTLEKIEVLKDVLFLIDRIKEETETDSTAGSANAESNSSEEVAEEDQQASSADNEANPIDSQAQADAKIDVWRSSIAQGRMGRLSKRNDISPEDLISSIKLSELKKLLKKNKSKGDEHGEESDFDNDLDDYDQRDLAKRADADETIFEANDFSKLKEKLGISGKSKGDGDSKSKLKGIFGKNGDEKNKTEQKEDSGSRKIKSHFKKDPPCESDVLITTITTVLTPGTDAPEEDCQEEQAKPNPYPYMHPKGEEYPEGLYGGPLSDKEECDGEEEEKSYNVPMNLREQPTFKSLSYKTEGSSEEFQIHKRSVVKRDDHSDSEALNNVGTPTTEIFDDSDDSDNSDDEGNEKKKSRWSWGSIFGRGKNKEEEKSSSGEPEFESNWLLKKKFRLKKGKSKSTPSMTTRTVLNTSKPTEAETDDEEEDDPDCPKEKKERLRKEREEEQKRKEKLALKNDKESLKNEKKVLKEKLKKIPKSTTKQTSKQTSKKASYGKAKMLPSSKNGIIVEAPTLSQKPVPDGLAPVSLVTSEKRKNLLLLIPDEGDAKLLNPEDFASVASDFDQALVVNVAYKTVQTAYRLAQEKEASKIEEEEAGTGTGIDADEVEESPLQKHITKEKNSFEMVFKNKKAIEDTISKLFGGKGGANNDYSSTLDFDHNIVANDESKASPFVKFVGYDSFNAHQATDSSDVYGIIEEVFTSLKESGLIFDILTLSLKDKLVRSSLMDLTFENLKNGDIPWDEILMAVQAHGFNIDVEKLTFKKPEIGKILSKLVLDAIPVLIRKGALARLDVIKSLSFTEGPQGWYPNKEGDKSLEIGDDVERESSQIKLEKGHLEKHHYARNFNSTIDHTREHHEEKNKKLEKEDHVKTFPGKEFEKNGHEIVYKDTKKKHSEKVKDEEGIHKEDTKDEVLHDHKEKYHEGHKDGESKKERYGKDFVEHKKEKLEQDFQLSGTAVKNKRHEIQHYEENFHKNVEEKHSFDLSEQFDDGESKNSKDHHKEDNSGLTKNHHELNHHEEDHQGTDHVKDSHELDQSVEEVEHHKDFLHELNHRKRHEITHSEEDNHKKVVEHHEFDFIERSNDGSNKHEKEIHNEDDLGLVKEGHELNHNEQHHGDSDFSKDVHHLDEYITEKEHHKNYEKNLGHEVAALRLTRRDELNRQDKLVLDKSLKSSTSFANEHDKDHYESNRTLGGQRHSKEHYAKEHHEKERHETAPGVEQYEKEKHDKEEHAKENHELGPHEYEQVVKKHGKVGDKSLKSNVADVHSESGLNVKGSGQQPLQVGPPIPAQVVLPGAA</sequence>
<feature type="compositionally biased region" description="Basic and acidic residues" evidence="1">
    <location>
        <begin position="1051"/>
        <end position="1086"/>
    </location>
</feature>
<dbReference type="RefSeq" id="XP_067549293.1">
    <property type="nucleotide sequence ID" value="XM_067690871.1"/>
</dbReference>
<feature type="signal peptide" evidence="2">
    <location>
        <begin position="1"/>
        <end position="17"/>
    </location>
</feature>
<feature type="compositionally biased region" description="Low complexity" evidence="1">
    <location>
        <begin position="169"/>
        <end position="182"/>
    </location>
</feature>
<reference evidence="3 4" key="1">
    <citation type="submission" date="2020-12" db="EMBL/GenBank/DDBJ databases">
        <title>Effect of drift, selection, and recombination on the evolution of hybrid genomes in Candida yeast pathogens.</title>
        <authorList>
            <person name="Mixao V."/>
            <person name="Ksiezopolska E."/>
            <person name="Saus E."/>
            <person name="Boekhout T."/>
            <person name="Gacser A."/>
            <person name="Gabaldon T."/>
        </authorList>
    </citation>
    <scope>NUCLEOTIDE SEQUENCE [LARGE SCALE GENOMIC DNA]</scope>
    <source>
        <strain evidence="3 4">BP57</strain>
    </source>
</reference>